<feature type="domain" description="Type II secretion system protein GspF" evidence="7">
    <location>
        <begin position="109"/>
        <end position="230"/>
    </location>
</feature>
<evidence type="ECO:0000256" key="3">
    <source>
        <dbReference type="ARBA" id="ARBA00022692"/>
    </source>
</evidence>
<dbReference type="PANTHER" id="PTHR35007">
    <property type="entry name" value="INTEGRAL MEMBRANE PROTEIN-RELATED"/>
    <property type="match status" value="1"/>
</dbReference>
<dbReference type="AlphaFoldDB" id="A0A238XW79"/>
<organism evidence="8 9">
    <name type="scientific">Haloechinothrix alba</name>
    <dbReference type="NCBI Taxonomy" id="664784"/>
    <lineage>
        <taxon>Bacteria</taxon>
        <taxon>Bacillati</taxon>
        <taxon>Actinomycetota</taxon>
        <taxon>Actinomycetes</taxon>
        <taxon>Pseudonocardiales</taxon>
        <taxon>Pseudonocardiaceae</taxon>
        <taxon>Haloechinothrix</taxon>
    </lineage>
</organism>
<keyword evidence="4 6" id="KW-1133">Transmembrane helix</keyword>
<sequence>MNAVAVGVLGVAVLASPAGAVAEARTRRLLVTGVTRMGGGPTVEQALPAYAAVVAGVLAAAVSGGWYALAVAAAVGAIVWWARPHVRDVLARARGSTAAEQLDLAACFDLLAAGLRAGLSVQDAVLAITGVLPDQPAGALRATADLLALGADPGTAWEPALACRQTAELARAARRAAMSGTALAGVARELATRVRARLAERAEERSQRAGVLIAGPLGLCFLPAFVCVGVAPVVFGLFGELTTAY</sequence>
<comment type="subcellular location">
    <subcellularLocation>
        <location evidence="1">Cell membrane</location>
        <topology evidence="1">Multi-pass membrane protein</topology>
    </subcellularLocation>
</comment>
<name>A0A238XW79_9PSEU</name>
<protein>
    <submittedName>
        <fullName evidence="8">Type II secretion system (T2SS), protein F</fullName>
    </submittedName>
</protein>
<dbReference type="RefSeq" id="WP_089301899.1">
    <property type="nucleotide sequence ID" value="NZ_FZNW01000012.1"/>
</dbReference>
<dbReference type="EMBL" id="FZNW01000012">
    <property type="protein sequence ID" value="SNR62693.1"/>
    <property type="molecule type" value="Genomic_DNA"/>
</dbReference>
<evidence type="ECO:0000259" key="7">
    <source>
        <dbReference type="Pfam" id="PF00482"/>
    </source>
</evidence>
<evidence type="ECO:0000256" key="2">
    <source>
        <dbReference type="ARBA" id="ARBA00022475"/>
    </source>
</evidence>
<gene>
    <name evidence="8" type="ORF">SAMN06265360_112113</name>
</gene>
<proteinExistence type="predicted"/>
<evidence type="ECO:0000256" key="1">
    <source>
        <dbReference type="ARBA" id="ARBA00004651"/>
    </source>
</evidence>
<evidence type="ECO:0000256" key="4">
    <source>
        <dbReference type="ARBA" id="ARBA00022989"/>
    </source>
</evidence>
<keyword evidence="3 6" id="KW-0812">Transmembrane</keyword>
<evidence type="ECO:0000313" key="9">
    <source>
        <dbReference type="Proteomes" id="UP000198348"/>
    </source>
</evidence>
<dbReference type="PANTHER" id="PTHR35007:SF3">
    <property type="entry name" value="POSSIBLE CONSERVED ALANINE RICH MEMBRANE PROTEIN"/>
    <property type="match status" value="1"/>
</dbReference>
<feature type="transmembrane region" description="Helical" evidence="6">
    <location>
        <begin position="49"/>
        <end position="82"/>
    </location>
</feature>
<dbReference type="Proteomes" id="UP000198348">
    <property type="component" value="Unassembled WGS sequence"/>
</dbReference>
<reference evidence="9" key="1">
    <citation type="submission" date="2017-06" db="EMBL/GenBank/DDBJ databases">
        <authorList>
            <person name="Varghese N."/>
            <person name="Submissions S."/>
        </authorList>
    </citation>
    <scope>NUCLEOTIDE SEQUENCE [LARGE SCALE GENOMIC DNA]</scope>
    <source>
        <strain evidence="9">DSM 45207</strain>
    </source>
</reference>
<keyword evidence="2" id="KW-1003">Cell membrane</keyword>
<evidence type="ECO:0000256" key="6">
    <source>
        <dbReference type="SAM" id="Phobius"/>
    </source>
</evidence>
<feature type="transmembrane region" description="Helical" evidence="6">
    <location>
        <begin position="211"/>
        <end position="238"/>
    </location>
</feature>
<dbReference type="Pfam" id="PF00482">
    <property type="entry name" value="T2SSF"/>
    <property type="match status" value="1"/>
</dbReference>
<keyword evidence="9" id="KW-1185">Reference proteome</keyword>
<dbReference type="InterPro" id="IPR018076">
    <property type="entry name" value="T2SS_GspF_dom"/>
</dbReference>
<evidence type="ECO:0000313" key="8">
    <source>
        <dbReference type="EMBL" id="SNR62693.1"/>
    </source>
</evidence>
<dbReference type="OrthoDB" id="3267562at2"/>
<evidence type="ECO:0000256" key="5">
    <source>
        <dbReference type="ARBA" id="ARBA00023136"/>
    </source>
</evidence>
<keyword evidence="5 6" id="KW-0472">Membrane</keyword>
<dbReference type="GO" id="GO:0005886">
    <property type="term" value="C:plasma membrane"/>
    <property type="evidence" value="ECO:0007669"/>
    <property type="project" value="UniProtKB-SubCell"/>
</dbReference>
<accession>A0A238XW79</accession>